<gene>
    <name evidence="3" type="ORF">CC86DRAFT_386201</name>
</gene>
<organism evidence="3 4">
    <name type="scientific">Ophiobolus disseminans</name>
    <dbReference type="NCBI Taxonomy" id="1469910"/>
    <lineage>
        <taxon>Eukaryota</taxon>
        <taxon>Fungi</taxon>
        <taxon>Dikarya</taxon>
        <taxon>Ascomycota</taxon>
        <taxon>Pezizomycotina</taxon>
        <taxon>Dothideomycetes</taxon>
        <taxon>Pleosporomycetidae</taxon>
        <taxon>Pleosporales</taxon>
        <taxon>Pleosporineae</taxon>
        <taxon>Phaeosphaeriaceae</taxon>
        <taxon>Ophiobolus</taxon>
    </lineage>
</organism>
<dbReference type="GO" id="GO:0016887">
    <property type="term" value="F:ATP hydrolysis activity"/>
    <property type="evidence" value="ECO:0007669"/>
    <property type="project" value="InterPro"/>
</dbReference>
<dbReference type="InterPro" id="IPR027417">
    <property type="entry name" value="P-loop_NTPase"/>
</dbReference>
<name>A0A6A6ZNL7_9PLEO</name>
<protein>
    <recommendedName>
        <fullName evidence="2">AAA+ ATPase domain-containing protein</fullName>
    </recommendedName>
</protein>
<feature type="domain" description="AAA+ ATPase" evidence="2">
    <location>
        <begin position="254"/>
        <end position="464"/>
    </location>
</feature>
<comment type="similarity">
    <text evidence="1">Belongs to the AAA ATPase family. BCS1 subfamily.</text>
</comment>
<dbReference type="Pfam" id="PF00004">
    <property type="entry name" value="AAA"/>
    <property type="match status" value="2"/>
</dbReference>
<evidence type="ECO:0000256" key="1">
    <source>
        <dbReference type="ARBA" id="ARBA00007448"/>
    </source>
</evidence>
<evidence type="ECO:0000313" key="3">
    <source>
        <dbReference type="EMBL" id="KAF2821835.1"/>
    </source>
</evidence>
<dbReference type="InterPro" id="IPR050747">
    <property type="entry name" value="Mitochondrial_chaperone_BCS1"/>
</dbReference>
<dbReference type="AlphaFoldDB" id="A0A6A6ZNL7"/>
<dbReference type="SMART" id="SM00382">
    <property type="entry name" value="AAA"/>
    <property type="match status" value="1"/>
</dbReference>
<reference evidence="3" key="1">
    <citation type="journal article" date="2020" name="Stud. Mycol.">
        <title>101 Dothideomycetes genomes: a test case for predicting lifestyles and emergence of pathogens.</title>
        <authorList>
            <person name="Haridas S."/>
            <person name="Albert R."/>
            <person name="Binder M."/>
            <person name="Bloem J."/>
            <person name="Labutti K."/>
            <person name="Salamov A."/>
            <person name="Andreopoulos B."/>
            <person name="Baker S."/>
            <person name="Barry K."/>
            <person name="Bills G."/>
            <person name="Bluhm B."/>
            <person name="Cannon C."/>
            <person name="Castanera R."/>
            <person name="Culley D."/>
            <person name="Daum C."/>
            <person name="Ezra D."/>
            <person name="Gonzalez J."/>
            <person name="Henrissat B."/>
            <person name="Kuo A."/>
            <person name="Liang C."/>
            <person name="Lipzen A."/>
            <person name="Lutzoni F."/>
            <person name="Magnuson J."/>
            <person name="Mondo S."/>
            <person name="Nolan M."/>
            <person name="Ohm R."/>
            <person name="Pangilinan J."/>
            <person name="Park H.-J."/>
            <person name="Ramirez L."/>
            <person name="Alfaro M."/>
            <person name="Sun H."/>
            <person name="Tritt A."/>
            <person name="Yoshinaga Y."/>
            <person name="Zwiers L.-H."/>
            <person name="Turgeon B."/>
            <person name="Goodwin S."/>
            <person name="Spatafora J."/>
            <person name="Crous P."/>
            <person name="Grigoriev I."/>
        </authorList>
    </citation>
    <scope>NUCLEOTIDE SEQUENCE</scope>
    <source>
        <strain evidence="3">CBS 113818</strain>
    </source>
</reference>
<sequence length="790" mass="85464">MPSHSRNTQGDNTSAASGAMAAAGNLGLLAAVNTDFGRQICHTVKIRTGFDIHMAVAVCLAANTARSTVPAVLNTVFDQVKTNVSSSITVSYNDFQLYNGLLRLAREKAAANDKSWYRFSGQHEQISGGVTQSLPEKHGTAATVVAAAPRDPRYPNNAPAADQSYVKVIVRCLGHSNAPVLELFSEVRKQIVQGRQLGVTRMAAGVADATIQCNKRPLATVDLEPALMAHITHDAEVFFGEDSREFYESTGQPYRRGYLLYGPPGTGKTSLSVALASHFNVPLIGVTLRGMDDKDLMDAFNRLPSACVVLLEDVDCVGAEVGNRDAKAKAKSKGPAESLESAALHASHDAMYQRLMAQQAAAQHQTTAELAKLKSIVSDELGVSVDNYMFYDRATGQTKPGPVVSSPPNPNKKVTLSGLLNVIDGADAAEGRLLLMTTNCPEVLDDALLRAGRVDEKFKIDFATKVTAELTFKRIFGLDKRNRFRPATIDRFAQAFAAQFPSRSRICTAELAKYCGQYRSRPEKAIEEFADWLKLGNDMFAYRREDLVSSAGDDGFNVPEAFDPALLAVGPEDLVDPDTLAPTAAPLPLVKDLRFKWNPARWFSGSSADDFSSIRDELLASADDSSVHATLFDGFCTSVDPPVTDRVPVSSYQAQAIGFYASRPALNRFAFSTHFSQGSGPVLQRLPALSVVHRDIDIDAMAESGCRPPVIDVDDDLTLVSPHPIDDDDTHLPSLFSAGPSSVPDDDIESSLLSDCDALHSHHRMDSAVNLPQATALDEDDDEFFDALEH</sequence>
<keyword evidence="4" id="KW-1185">Reference proteome</keyword>
<proteinExistence type="inferred from homology"/>
<dbReference type="InterPro" id="IPR003959">
    <property type="entry name" value="ATPase_AAA_core"/>
</dbReference>
<dbReference type="Proteomes" id="UP000799424">
    <property type="component" value="Unassembled WGS sequence"/>
</dbReference>
<dbReference type="OrthoDB" id="10251412at2759"/>
<dbReference type="PROSITE" id="PS00674">
    <property type="entry name" value="AAA"/>
    <property type="match status" value="1"/>
</dbReference>
<dbReference type="Gene3D" id="3.40.50.300">
    <property type="entry name" value="P-loop containing nucleotide triphosphate hydrolases"/>
    <property type="match status" value="1"/>
</dbReference>
<evidence type="ECO:0000259" key="2">
    <source>
        <dbReference type="SMART" id="SM00382"/>
    </source>
</evidence>
<dbReference type="EMBL" id="MU006236">
    <property type="protein sequence ID" value="KAF2821835.1"/>
    <property type="molecule type" value="Genomic_DNA"/>
</dbReference>
<dbReference type="InterPro" id="IPR003960">
    <property type="entry name" value="ATPase_AAA_CS"/>
</dbReference>
<dbReference type="PANTHER" id="PTHR23070">
    <property type="entry name" value="BCS1 AAA-TYPE ATPASE"/>
    <property type="match status" value="1"/>
</dbReference>
<dbReference type="SUPFAM" id="SSF52540">
    <property type="entry name" value="P-loop containing nucleoside triphosphate hydrolases"/>
    <property type="match status" value="1"/>
</dbReference>
<dbReference type="GO" id="GO:0005524">
    <property type="term" value="F:ATP binding"/>
    <property type="evidence" value="ECO:0007669"/>
    <property type="project" value="InterPro"/>
</dbReference>
<evidence type="ECO:0000313" key="4">
    <source>
        <dbReference type="Proteomes" id="UP000799424"/>
    </source>
</evidence>
<dbReference type="InterPro" id="IPR003593">
    <property type="entry name" value="AAA+_ATPase"/>
</dbReference>
<accession>A0A6A6ZNL7</accession>